<evidence type="ECO:0000256" key="5">
    <source>
        <dbReference type="SAM" id="SignalP"/>
    </source>
</evidence>
<dbReference type="Gene3D" id="2.40.128.20">
    <property type="match status" value="1"/>
</dbReference>
<feature type="chain" id="PRO_5012872340" evidence="5">
    <location>
        <begin position="19"/>
        <end position="194"/>
    </location>
</feature>
<evidence type="ECO:0000256" key="1">
    <source>
        <dbReference type="ARBA" id="ARBA00004613"/>
    </source>
</evidence>
<evidence type="ECO:0000256" key="3">
    <source>
        <dbReference type="ARBA" id="ARBA00022729"/>
    </source>
</evidence>
<dbReference type="EMBL" id="GFTR01003228">
    <property type="protein sequence ID" value="JAW13198.1"/>
    <property type="molecule type" value="Transcribed_RNA"/>
</dbReference>
<dbReference type="GO" id="GO:0030682">
    <property type="term" value="P:symbiont-mediated perturbation of host defenses"/>
    <property type="evidence" value="ECO:0007669"/>
    <property type="project" value="InterPro"/>
</dbReference>
<keyword evidence="3 5" id="KW-0732">Signal</keyword>
<comment type="subcellular location">
    <subcellularLocation>
        <location evidence="1">Secreted</location>
    </subcellularLocation>
</comment>
<organism evidence="6">
    <name type="scientific">Panstrongylus lignarius</name>
    <dbReference type="NCBI Taxonomy" id="156445"/>
    <lineage>
        <taxon>Eukaryota</taxon>
        <taxon>Metazoa</taxon>
        <taxon>Ecdysozoa</taxon>
        <taxon>Arthropoda</taxon>
        <taxon>Hexapoda</taxon>
        <taxon>Insecta</taxon>
        <taxon>Pterygota</taxon>
        <taxon>Neoptera</taxon>
        <taxon>Paraneoptera</taxon>
        <taxon>Hemiptera</taxon>
        <taxon>Heteroptera</taxon>
        <taxon>Panheteroptera</taxon>
        <taxon>Cimicomorpha</taxon>
        <taxon>Reduviidae</taxon>
        <taxon>Triatominae</taxon>
        <taxon>Panstrongylus</taxon>
    </lineage>
</organism>
<dbReference type="InterPro" id="IPR005657">
    <property type="entry name" value="Triabi/Procalin"/>
</dbReference>
<accession>A0A224XTR5</accession>
<evidence type="ECO:0000256" key="4">
    <source>
        <dbReference type="ARBA" id="ARBA00034121"/>
    </source>
</evidence>
<evidence type="ECO:0000313" key="6">
    <source>
        <dbReference type="EMBL" id="JAW13198.1"/>
    </source>
</evidence>
<comment type="similarity">
    <text evidence="4">Belongs to the calycin superfamily. Triabin family.</text>
</comment>
<dbReference type="CDD" id="cd19423">
    <property type="entry name" value="lipocalin_LTBP1-like"/>
    <property type="match status" value="1"/>
</dbReference>
<evidence type="ECO:0000256" key="2">
    <source>
        <dbReference type="ARBA" id="ARBA00022525"/>
    </source>
</evidence>
<reference evidence="6" key="1">
    <citation type="journal article" date="2018" name="PLoS Negl. Trop. Dis.">
        <title>An insight into the salivary gland and fat body transcriptome of Panstrongylus lignarius (Hemiptera: Heteroptera), the main vector of Chagas disease in Peru.</title>
        <authorList>
            <person name="Nevoa J.C."/>
            <person name="Mendes M.T."/>
            <person name="da Silva M.V."/>
            <person name="Soares S.C."/>
            <person name="Oliveira C.J.F."/>
            <person name="Ribeiro J.M.C."/>
        </authorList>
    </citation>
    <scope>NUCLEOTIDE SEQUENCE</scope>
</reference>
<dbReference type="AlphaFoldDB" id="A0A224XTR5"/>
<dbReference type="SUPFAM" id="SSF50814">
    <property type="entry name" value="Lipocalins"/>
    <property type="match status" value="1"/>
</dbReference>
<feature type="signal peptide" evidence="5">
    <location>
        <begin position="1"/>
        <end position="18"/>
    </location>
</feature>
<dbReference type="InterPro" id="IPR012674">
    <property type="entry name" value="Calycin"/>
</dbReference>
<sequence length="194" mass="21552">MKTIITVIFFGILTYTVAQKPAASSGCKNTLPAKQDLKIQDFFKGNWYVTHIKDGSNEAACREYKTNMDKGLIQLSADGDYTFKGEKKHYTTTCSSVSGNPLNPAGPFVLKCRHNHALGKEQNNIFFQLDLSVVETDYNNYALVYRCTTYDKSLIPIYGNLLLLHRNKNGDGSKAATALSKNSLTLSQFKKTGC</sequence>
<proteinExistence type="inferred from homology"/>
<keyword evidence="2" id="KW-0964">Secreted</keyword>
<name>A0A224XTR5_9HEMI</name>
<protein>
    <submittedName>
        <fullName evidence="6">Putative salivary lipocalin</fullName>
    </submittedName>
</protein>
<dbReference type="Pfam" id="PF03973">
    <property type="entry name" value="Triabin"/>
    <property type="match status" value="1"/>
</dbReference>
<dbReference type="GO" id="GO:0005576">
    <property type="term" value="C:extracellular region"/>
    <property type="evidence" value="ECO:0007669"/>
    <property type="project" value="UniProtKB-SubCell"/>
</dbReference>